<dbReference type="CDD" id="cd01556">
    <property type="entry name" value="EPSP_synthase"/>
    <property type="match status" value="1"/>
</dbReference>
<dbReference type="InterPro" id="IPR036968">
    <property type="entry name" value="Enolpyruvate_Tfrase_sf"/>
</dbReference>
<comment type="similarity">
    <text evidence="21 22">In the C-terminal section; belongs to the shikimate dehydrogenase family.</text>
</comment>
<comment type="caution">
    <text evidence="21">Lacks conserved residue(s) required for the propagation of feature annotation.</text>
</comment>
<comment type="similarity">
    <text evidence="21 22">In the 3rd section; belongs to the shikimate kinase family.</text>
</comment>
<comment type="catalytic activity">
    <reaction evidence="18">
        <text>3-phosphoshikimate + phosphoenolpyruvate = 5-O-(1-carboxyvinyl)-3-phosphoshikimate + phosphate</text>
        <dbReference type="Rhea" id="RHEA:21256"/>
        <dbReference type="ChEBI" id="CHEBI:43474"/>
        <dbReference type="ChEBI" id="CHEBI:57701"/>
        <dbReference type="ChEBI" id="CHEBI:58702"/>
        <dbReference type="ChEBI" id="CHEBI:145989"/>
        <dbReference type="EC" id="2.5.1.19"/>
    </reaction>
    <physiologicalReaction direction="left-to-right" evidence="18">
        <dbReference type="Rhea" id="RHEA:21257"/>
    </physiologicalReaction>
</comment>
<dbReference type="Pfam" id="PF01487">
    <property type="entry name" value="DHquinase_I"/>
    <property type="match status" value="1"/>
</dbReference>
<dbReference type="PANTHER" id="PTHR21090">
    <property type="entry name" value="AROM/DEHYDROQUINATE SYNTHASE"/>
    <property type="match status" value="1"/>
</dbReference>
<evidence type="ECO:0000256" key="5">
    <source>
        <dbReference type="ARBA" id="ARBA00022490"/>
    </source>
</evidence>
<comment type="caution">
    <text evidence="27">The sequence shown here is derived from an EMBL/GenBank/DDBJ whole genome shotgun (WGS) entry which is preliminary data.</text>
</comment>
<comment type="function">
    <text evidence="20 21 22">The AROM polypeptide catalyzes 5 consecutive enzymatic reactions in prechorismate polyaromatic amino acid biosynthesis.</text>
</comment>
<keyword evidence="8 21" id="KW-0479">Metal-binding</keyword>
<dbReference type="Pfam" id="PF08501">
    <property type="entry name" value="Shikimate_dh_N"/>
    <property type="match status" value="1"/>
</dbReference>
<dbReference type="EC" id="2.7.1.71" evidence="21"/>
<dbReference type="NCBIfam" id="TIGR01093">
    <property type="entry name" value="aroD"/>
    <property type="match status" value="1"/>
</dbReference>
<feature type="binding site" evidence="21">
    <location>
        <position position="254"/>
    </location>
    <ligand>
        <name>7-phospho-2-dehydro-3-deoxy-D-arabino-heptonate</name>
        <dbReference type="ChEBI" id="CHEBI:58394"/>
    </ligand>
</feature>
<dbReference type="InterPro" id="IPR056179">
    <property type="entry name" value="DHQS_C"/>
</dbReference>
<feature type="active site" description="Proton acceptor; for 3-dehydroquinate synthase activity" evidence="21">
    <location>
        <position position="264"/>
    </location>
</feature>
<dbReference type="PROSITE" id="PS01128">
    <property type="entry name" value="SHIKIMATE_KINASE"/>
    <property type="match status" value="1"/>
</dbReference>
<dbReference type="GO" id="GO:0009073">
    <property type="term" value="P:aromatic amino acid family biosynthetic process"/>
    <property type="evidence" value="ECO:0007669"/>
    <property type="project" value="UniProtKB-UniRule"/>
</dbReference>
<evidence type="ECO:0000259" key="25">
    <source>
        <dbReference type="Pfam" id="PF08501"/>
    </source>
</evidence>
<dbReference type="Gene3D" id="3.40.50.300">
    <property type="entry name" value="P-loop containing nucleotide triphosphate hydrolases"/>
    <property type="match status" value="1"/>
</dbReference>
<evidence type="ECO:0000256" key="13">
    <source>
        <dbReference type="ARBA" id="ARBA00022857"/>
    </source>
</evidence>
<dbReference type="InterPro" id="IPR023193">
    <property type="entry name" value="EPSP_synthase_CS"/>
</dbReference>
<feature type="binding site" evidence="21">
    <location>
        <position position="275"/>
    </location>
    <ligand>
        <name>7-phospho-2-dehydro-3-deoxy-D-arabino-heptonate</name>
        <dbReference type="ChEBI" id="CHEBI:58394"/>
    </ligand>
</feature>
<dbReference type="Gene3D" id="1.20.1090.10">
    <property type="entry name" value="Dehydroquinate synthase-like - alpha domain"/>
    <property type="match status" value="1"/>
</dbReference>
<evidence type="ECO:0000259" key="24">
    <source>
        <dbReference type="Pfam" id="PF01761"/>
    </source>
</evidence>
<dbReference type="Pfam" id="PF00275">
    <property type="entry name" value="EPSP_synthase"/>
    <property type="match status" value="1"/>
</dbReference>
<dbReference type="InterPro" id="IPR046346">
    <property type="entry name" value="Aminoacid_DH-like_N_sf"/>
</dbReference>
<dbReference type="CDD" id="cd00464">
    <property type="entry name" value="SK"/>
    <property type="match status" value="1"/>
</dbReference>
<organism evidence="27 28">
    <name type="scientific">Neonectria ditissima</name>
    <dbReference type="NCBI Taxonomy" id="78410"/>
    <lineage>
        <taxon>Eukaryota</taxon>
        <taxon>Fungi</taxon>
        <taxon>Dikarya</taxon>
        <taxon>Ascomycota</taxon>
        <taxon>Pezizomycotina</taxon>
        <taxon>Sordariomycetes</taxon>
        <taxon>Hypocreomycetidae</taxon>
        <taxon>Hypocreales</taxon>
        <taxon>Nectriaceae</taxon>
        <taxon>Neonectria</taxon>
    </lineage>
</organism>
<name>A0A0P7BF92_9HYPO</name>
<feature type="binding site" evidence="21">
    <location>
        <begin position="178"/>
        <end position="181"/>
    </location>
    <ligand>
        <name>NAD(+)</name>
        <dbReference type="ChEBI" id="CHEBI:57540"/>
    </ligand>
</feature>
<dbReference type="OrthoDB" id="197068at2759"/>
<evidence type="ECO:0000259" key="23">
    <source>
        <dbReference type="Pfam" id="PF00275"/>
    </source>
</evidence>
<evidence type="ECO:0000259" key="26">
    <source>
        <dbReference type="Pfam" id="PF24621"/>
    </source>
</evidence>
<dbReference type="InterPro" id="IPR027417">
    <property type="entry name" value="P-loop_NTPase"/>
</dbReference>
<comment type="pathway">
    <text evidence="21 22">Metabolic intermediate biosynthesis; chorismate biosynthesis; chorismate from D-erythrose 4-phosphate and phosphoenolpyruvate: step 2/7.</text>
</comment>
<dbReference type="InterPro" id="IPR023000">
    <property type="entry name" value="Shikimate_kinase_CS"/>
</dbReference>
<evidence type="ECO:0000256" key="8">
    <source>
        <dbReference type="ARBA" id="ARBA00022723"/>
    </source>
</evidence>
<dbReference type="SUPFAM" id="SSF52540">
    <property type="entry name" value="P-loop containing nucleoside triphosphate hydrolases"/>
    <property type="match status" value="1"/>
</dbReference>
<feature type="binding site" evidence="21">
    <location>
        <position position="189"/>
    </location>
    <ligand>
        <name>NAD(+)</name>
        <dbReference type="ChEBI" id="CHEBI:57540"/>
    </ligand>
</feature>
<evidence type="ECO:0000256" key="11">
    <source>
        <dbReference type="ARBA" id="ARBA00022833"/>
    </source>
</evidence>
<dbReference type="Gene3D" id="3.40.50.1970">
    <property type="match status" value="1"/>
</dbReference>
<dbReference type="EC" id="2.5.1.19" evidence="21"/>
<keyword evidence="16 21" id="KW-0456">Lyase</keyword>
<dbReference type="Gene3D" id="3.65.10.10">
    <property type="entry name" value="Enolpyruvate transferase domain"/>
    <property type="match status" value="2"/>
</dbReference>
<dbReference type="EC" id="4.2.1.10" evidence="21"/>
<comment type="catalytic activity">
    <reaction evidence="21 22">
        <text>shikimate + NADP(+) = 3-dehydroshikimate + NADPH + H(+)</text>
        <dbReference type="Rhea" id="RHEA:17737"/>
        <dbReference type="ChEBI" id="CHEBI:15378"/>
        <dbReference type="ChEBI" id="CHEBI:16630"/>
        <dbReference type="ChEBI" id="CHEBI:36208"/>
        <dbReference type="ChEBI" id="CHEBI:57783"/>
        <dbReference type="ChEBI" id="CHEBI:58349"/>
        <dbReference type="EC" id="1.1.1.25"/>
    </reaction>
</comment>
<dbReference type="HAMAP" id="MF_03143">
    <property type="entry name" value="Pentafunct_AroM"/>
    <property type="match status" value="1"/>
</dbReference>
<dbReference type="InterPro" id="IPR013785">
    <property type="entry name" value="Aldolase_TIM"/>
</dbReference>
<dbReference type="InterPro" id="IPR010110">
    <property type="entry name" value="Shikimate_DH_AroM-type"/>
</dbReference>
<comment type="subcellular location">
    <subcellularLocation>
        <location evidence="1 21 22">Cytoplasm</location>
    </subcellularLocation>
</comment>
<keyword evidence="28" id="KW-1185">Reference proteome</keyword>
<dbReference type="Pfam" id="PF01202">
    <property type="entry name" value="SKI"/>
    <property type="match status" value="1"/>
</dbReference>
<feature type="domain" description="3-dehydroquinate synthase N-terminal" evidence="24">
    <location>
        <begin position="76"/>
        <end position="188"/>
    </location>
</feature>
<feature type="binding site" evidence="21">
    <location>
        <position position="275"/>
    </location>
    <ligand>
        <name>Zn(2+)</name>
        <dbReference type="ChEBI" id="CHEBI:29105"/>
        <note>catalytic</note>
    </ligand>
</feature>
<accession>A0A0P7BF92</accession>
<dbReference type="InterPro" id="IPR000623">
    <property type="entry name" value="Shikimate_kinase/TSH1"/>
</dbReference>
<keyword evidence="10 21" id="KW-0418">Kinase</keyword>
<keyword evidence="17 21" id="KW-0511">Multifunctional enzyme</keyword>
<reference evidence="27 28" key="1">
    <citation type="submission" date="2015-09" db="EMBL/GenBank/DDBJ databases">
        <title>Draft genome of a European isolate of the apple canker pathogen Neonectria ditissima.</title>
        <authorList>
            <person name="Gomez-Cortecero A."/>
            <person name="Harrison R.J."/>
            <person name="Armitage A.D."/>
        </authorList>
    </citation>
    <scope>NUCLEOTIDE SEQUENCE [LARGE SCALE GENOMIC DNA]</scope>
    <source>
        <strain evidence="27 28">R09/05</strain>
    </source>
</reference>
<dbReference type="InterPro" id="IPR030960">
    <property type="entry name" value="DHQS/DOIS_N"/>
</dbReference>
<dbReference type="GO" id="GO:0009423">
    <property type="term" value="P:chorismate biosynthetic process"/>
    <property type="evidence" value="ECO:0007669"/>
    <property type="project" value="UniProtKB-UniRule"/>
</dbReference>
<evidence type="ECO:0000256" key="15">
    <source>
        <dbReference type="ARBA" id="ARBA00023141"/>
    </source>
</evidence>
<dbReference type="EC" id="4.2.3.4" evidence="21"/>
<dbReference type="GO" id="GO:0003866">
    <property type="term" value="F:3-phosphoshikimate 1-carboxyvinyltransferase activity"/>
    <property type="evidence" value="ECO:0007669"/>
    <property type="project" value="UniProtKB-UniRule"/>
</dbReference>
<dbReference type="InterPro" id="IPR031322">
    <property type="entry name" value="Shikimate/glucono_kinase"/>
</dbReference>
<keyword evidence="14 21" id="KW-0560">Oxidoreductase</keyword>
<evidence type="ECO:0000256" key="21">
    <source>
        <dbReference type="HAMAP-Rule" id="MF_03143"/>
    </source>
</evidence>
<evidence type="ECO:0000256" key="2">
    <source>
        <dbReference type="ARBA" id="ARBA00004811"/>
    </source>
</evidence>
<dbReference type="InterPro" id="IPR013792">
    <property type="entry name" value="RNA3'P_cycl/enolpyr_Trfase_a/b"/>
</dbReference>
<dbReference type="STRING" id="78410.A0A0P7BF92"/>
<evidence type="ECO:0000256" key="4">
    <source>
        <dbReference type="ARBA" id="ARBA00009948"/>
    </source>
</evidence>
<dbReference type="Gene3D" id="3.20.20.70">
    <property type="entry name" value="Aldolase class I"/>
    <property type="match status" value="1"/>
</dbReference>
<dbReference type="NCBIfam" id="TIGR01356">
    <property type="entry name" value="aroA"/>
    <property type="match status" value="1"/>
</dbReference>
<feature type="region of interest" description="Shikimate dehydrogenase" evidence="21">
    <location>
        <begin position="1293"/>
        <end position="1581"/>
    </location>
</feature>
<gene>
    <name evidence="27" type="ORF">AK830_g1247</name>
</gene>
<evidence type="ECO:0000256" key="14">
    <source>
        <dbReference type="ARBA" id="ARBA00023002"/>
    </source>
</evidence>
<feature type="binding site" evidence="21">
    <location>
        <position position="360"/>
    </location>
    <ligand>
        <name>7-phospho-2-dehydro-3-deoxy-D-arabino-heptonate</name>
        <dbReference type="ChEBI" id="CHEBI:58394"/>
    </ligand>
</feature>
<feature type="active site" description="Schiff-base intermediate with substrate; for 3-dehydroquinate dehydratase activity" evidence="21">
    <location>
        <position position="1211"/>
    </location>
</feature>
<dbReference type="EC" id="1.1.1.25" evidence="21"/>
<keyword evidence="15 21" id="KW-0057">Aromatic amino acid biosynthesis</keyword>
<comment type="similarity">
    <text evidence="21 22">In the 4th section; belongs to the type-I 3-dehydroquinase family.</text>
</comment>
<feature type="binding site" evidence="21">
    <location>
        <position position="291"/>
    </location>
    <ligand>
        <name>7-phospho-2-dehydro-3-deoxy-D-arabino-heptonate</name>
        <dbReference type="ChEBI" id="CHEBI:58394"/>
    </ligand>
</feature>
<keyword evidence="6 21" id="KW-0028">Amino-acid biosynthesis</keyword>
<dbReference type="GO" id="GO:0005737">
    <property type="term" value="C:cytoplasm"/>
    <property type="evidence" value="ECO:0007669"/>
    <property type="project" value="UniProtKB-SubCell"/>
</dbReference>
<evidence type="ECO:0000256" key="6">
    <source>
        <dbReference type="ARBA" id="ARBA00022605"/>
    </source>
</evidence>
<dbReference type="PANTHER" id="PTHR21090:SF5">
    <property type="entry name" value="PENTAFUNCTIONAL AROM POLYPEPTIDE"/>
    <property type="match status" value="1"/>
</dbReference>
<sequence>MVNPVRVSVLGVDSVVLEEGLWPEFVVQDLIEHLESSTYVLITDTNLVRNYVPAFESAFLAATLSRAPDAPKLLTYSIHPGEGSKVRNVKAELEDWLLSRGCTRDTAIIALGGGVVGDLAGYLAATYMRGIKVVQVPTTLLAMVDSSIGGKTAVNTPAGKNLIGSFWQPERIYVDLAFLNTLPAREFANGMAEAIKVAAISDEAAFVNIENSIASIGAAVLSRDASLSRITSQLSFTSIYPALKDIILHSIRTKAHFISLDEREHGPRSLLNFGHSVGHAIESVLAPAVLHGEAVSVGMIKEAEISRHLGVLSPAAVSRLTRCIAGYGLPTSLEDETLRRRIGGKECPPALLLEKMAVDKKNYGTKKKVVLLSAIGETSENQASVVDDRVIRLVLSRSVRIGSNPSHLGGQTVTITPPGSKSICNRALVLATLAGGTCRLRNFLHSDDTTYMLSALKLLSDAGYSWEDGGDTLLVNGSGGNLHASKTPLYLGNAGTATRFLASVVAICSPTTEVSTTVLTGNKRMTQRPIGDLVDALRSAGVNIDYLQDQHSLPVEVHAGGGLSGGIIELAATVSSQFVSSLLLVAPYAREPTILKLVGGMPVSQPYIDMTISMMASFGINVKRATGEAGTYFIPCGTYRNPTEYTIESDASSATYPLAIAAVTGSTCVIPGIGSGSIQGDAKFATGVLAAMGCEVRQTEHTTMVRGPPTGNLRAISDINMSEMTDAFLTASVVAAVASGTTRITGIANQRVKECNRIKAMKDQLAKYGVTCMEHQDGIEIIGRCGHIPKPSNSIFCYDDHRVAMSFSVLSTICPDDTVILDRNCVGKTWPGWWDVLSLSFGIRLEGIDQPIELAGCDGQLDNEASKGRTIFIIGMRGAGKTTVGRWAADILDRRFVDLDTELEERLGQSIPTLVRDLGWNGFRRAELDLLKTVKQKHSNGYVFACGGGIVETPEARELLIQYHQRGGYVIWVHRDTERMVEYLMRDRTRPAFSDKILDVYNYRRQWFEECSNFYYCSRHREDLAATGLGQCAPELSRLLRRVTSRASDLQKFLSKEDSFFVSLTFSDLRDSVEQLDDITVGADAVEVRVDLLKSFDSDFIRDQVSLLRSYTDLPLIYTVRTQSQGGNFPDHDHGGALRLYRVGLQLGVEFLDLEVTAPDKTIRQVVNVAAQHGITTVIASHHDPKGVLSWQDGSWMPYLERAVEYGSIVKLVGIAQDEQANIDLARFKSRVLQACPVPTIALNMGHKGRLSRIMNHFLTPASHPKLPSKAAPGQLSIVEILQARGLSGMTDSQKFFLLGKPIQQSLSPTLHNTLFRKYNLPHRYNLFETDQVQDLLEVIRSSDFGGASVTIPLKVDALPLLDEVSQSARTIGAINTIIPIPSIGTQKRRLFGENTDWAGIVFSLRGAGLDRLAGRSRGAALVIGAGGTSRAAIYALHSLQFSPILICARNSASVSALIQGFPSTYDIQSLESLIGDVQLRVVISTIPASKLIDGTMWATTQRILRSPPEEDKKACIFLDMAYGSHATPFIQLAQDSGWRTVSGIDVLAAQGWYQFQHWTGIKPMYSDARAAIAGDLPEDQ</sequence>
<dbReference type="SUPFAM" id="SSF51735">
    <property type="entry name" value="NAD(P)-binding Rossmann-fold domains"/>
    <property type="match status" value="1"/>
</dbReference>
<feature type="binding site" evidence="21">
    <location>
        <position position="118"/>
    </location>
    <ligand>
        <name>NAD(+)</name>
        <dbReference type="ChEBI" id="CHEBI:57540"/>
    </ligand>
</feature>
<evidence type="ECO:0000256" key="10">
    <source>
        <dbReference type="ARBA" id="ARBA00022777"/>
    </source>
</evidence>
<evidence type="ECO:0000256" key="19">
    <source>
        <dbReference type="ARBA" id="ARBA00048567"/>
    </source>
</evidence>
<proteinExistence type="inferred from homology"/>
<feature type="domain" description="Shikimate dehydrogenase substrate binding N-terminal" evidence="25">
    <location>
        <begin position="1298"/>
        <end position="1378"/>
    </location>
</feature>
<comment type="catalytic activity">
    <reaction evidence="21 22">
        <text>7-phospho-2-dehydro-3-deoxy-D-arabino-heptonate = 3-dehydroquinate + phosphate</text>
        <dbReference type="Rhea" id="RHEA:21968"/>
        <dbReference type="ChEBI" id="CHEBI:32364"/>
        <dbReference type="ChEBI" id="CHEBI:43474"/>
        <dbReference type="ChEBI" id="CHEBI:58394"/>
        <dbReference type="EC" id="4.2.3.4"/>
    </reaction>
</comment>
<dbReference type="FunFam" id="3.20.20.70:FF:000135">
    <property type="entry name" value="Pentafunctional AROM polypeptide"/>
    <property type="match status" value="1"/>
</dbReference>
<keyword evidence="7 21" id="KW-0808">Transferase</keyword>
<dbReference type="InterPro" id="IPR001381">
    <property type="entry name" value="DHquinase_I"/>
</dbReference>
<dbReference type="PROSITE" id="PS00885">
    <property type="entry name" value="EPSP_SYNTHASE_2"/>
    <property type="match status" value="1"/>
</dbReference>
<dbReference type="EMBL" id="LKCW01000009">
    <property type="protein sequence ID" value="KPM45262.1"/>
    <property type="molecule type" value="Genomic_DNA"/>
</dbReference>
<evidence type="ECO:0000256" key="20">
    <source>
        <dbReference type="ARBA" id="ARBA00054455"/>
    </source>
</evidence>
<feature type="binding site" evidence="21">
    <location>
        <begin position="875"/>
        <end position="882"/>
    </location>
    <ligand>
        <name>ATP</name>
        <dbReference type="ChEBI" id="CHEBI:30616"/>
    </ligand>
</feature>
<dbReference type="CDD" id="cd00502">
    <property type="entry name" value="DHQase_I"/>
    <property type="match status" value="1"/>
</dbReference>
<keyword evidence="12 21" id="KW-0067">ATP-binding</keyword>
<feature type="binding site" evidence="21">
    <location>
        <position position="291"/>
    </location>
    <ligand>
        <name>Zn(2+)</name>
        <dbReference type="ChEBI" id="CHEBI:29105"/>
        <note>catalytic</note>
    </ligand>
</feature>
<dbReference type="GO" id="GO:0008652">
    <property type="term" value="P:amino acid biosynthetic process"/>
    <property type="evidence" value="ECO:0007669"/>
    <property type="project" value="UniProtKB-KW"/>
</dbReference>
<feature type="binding site" evidence="21">
    <location>
        <begin position="113"/>
        <end position="115"/>
    </location>
    <ligand>
        <name>NAD(+)</name>
        <dbReference type="ChEBI" id="CHEBI:57540"/>
    </ligand>
</feature>
<comment type="similarity">
    <text evidence="21">In the N-terminal section; belongs to the sugar phosphate cyclases superfamily. Dehydroquinate synthase family.</text>
</comment>
<evidence type="ECO:0000313" key="27">
    <source>
        <dbReference type="EMBL" id="KPM45262.1"/>
    </source>
</evidence>
<dbReference type="InterPro" id="IPR006264">
    <property type="entry name" value="EPSP_synthase"/>
</dbReference>
<comment type="catalytic activity">
    <reaction evidence="19 21 22">
        <text>shikimate + ATP = 3-phosphoshikimate + ADP + H(+)</text>
        <dbReference type="Rhea" id="RHEA:13121"/>
        <dbReference type="ChEBI" id="CHEBI:15378"/>
        <dbReference type="ChEBI" id="CHEBI:30616"/>
        <dbReference type="ChEBI" id="CHEBI:36208"/>
        <dbReference type="ChEBI" id="CHEBI:145989"/>
        <dbReference type="ChEBI" id="CHEBI:456216"/>
        <dbReference type="EC" id="2.7.1.71"/>
    </reaction>
</comment>
<keyword evidence="5 21" id="KW-0963">Cytoplasm</keyword>
<dbReference type="GO" id="GO:0005524">
    <property type="term" value="F:ATP binding"/>
    <property type="evidence" value="ECO:0007669"/>
    <property type="project" value="UniProtKB-UniRule"/>
</dbReference>
<evidence type="ECO:0000256" key="1">
    <source>
        <dbReference type="ARBA" id="ARBA00004496"/>
    </source>
</evidence>
<comment type="catalytic activity">
    <reaction evidence="21 22">
        <text>3-dehydroquinate = 3-dehydroshikimate + H2O</text>
        <dbReference type="Rhea" id="RHEA:21096"/>
        <dbReference type="ChEBI" id="CHEBI:15377"/>
        <dbReference type="ChEBI" id="CHEBI:16630"/>
        <dbReference type="ChEBI" id="CHEBI:32364"/>
        <dbReference type="EC" id="4.2.1.10"/>
    </reaction>
</comment>
<dbReference type="InterPro" id="IPR001986">
    <property type="entry name" value="Enolpyruvate_Tfrase_dom"/>
</dbReference>
<feature type="active site" description="Proton acceptor; for 3-dehydroquinate dehydratase activity" evidence="21">
    <location>
        <position position="1183"/>
    </location>
</feature>
<feature type="binding site" evidence="21">
    <location>
        <begin position="138"/>
        <end position="139"/>
    </location>
    <ligand>
        <name>NAD(+)</name>
        <dbReference type="ChEBI" id="CHEBI:57540"/>
    </ligand>
</feature>
<feature type="binding site" evidence="21">
    <location>
        <begin position="82"/>
        <end position="85"/>
    </location>
    <ligand>
        <name>NAD(+)</name>
        <dbReference type="ChEBI" id="CHEBI:57540"/>
    </ligand>
</feature>
<comment type="cofactor">
    <cofactor evidence="21 22">
        <name>Zn(2+)</name>
        <dbReference type="ChEBI" id="CHEBI:29105"/>
    </cofactor>
    <text evidence="21 22">Binds 2 Zn(2+) ions per subunit.</text>
</comment>
<dbReference type="SUPFAM" id="SSF56796">
    <property type="entry name" value="Dehydroquinate synthase-like"/>
    <property type="match status" value="1"/>
</dbReference>
<evidence type="ECO:0000256" key="17">
    <source>
        <dbReference type="ARBA" id="ARBA00023268"/>
    </source>
</evidence>
<dbReference type="GO" id="GO:0004764">
    <property type="term" value="F:shikimate 3-dehydrogenase (NADP+) activity"/>
    <property type="evidence" value="ECO:0007669"/>
    <property type="project" value="UniProtKB-UniRule"/>
</dbReference>
<feature type="binding site" evidence="21">
    <location>
        <position position="129"/>
    </location>
    <ligand>
        <name>7-phospho-2-dehydro-3-deoxy-D-arabino-heptonate</name>
        <dbReference type="ChEBI" id="CHEBI:58394"/>
    </ligand>
</feature>
<keyword evidence="11 21" id="KW-0862">Zinc</keyword>
<feature type="binding site" evidence="21">
    <location>
        <position position="160"/>
    </location>
    <ligand>
        <name>NAD(+)</name>
        <dbReference type="ChEBI" id="CHEBI:57540"/>
    </ligand>
</feature>
<feature type="active site" description="Proton acceptor; for 3-dehydroquinate synthase activity" evidence="21">
    <location>
        <position position="279"/>
    </location>
</feature>
<feature type="binding site" evidence="21">
    <location>
        <begin position="44"/>
        <end position="46"/>
    </location>
    <ligand>
        <name>NAD(+)</name>
        <dbReference type="ChEBI" id="CHEBI:57540"/>
    </ligand>
</feature>
<dbReference type="FunFam" id="3.65.10.10:FF:000007">
    <property type="entry name" value="Pentafunctional AROM polypeptide"/>
    <property type="match status" value="1"/>
</dbReference>
<dbReference type="GO" id="GO:0004765">
    <property type="term" value="F:shikimate kinase activity"/>
    <property type="evidence" value="ECO:0007669"/>
    <property type="project" value="UniProtKB-UniRule"/>
</dbReference>
<dbReference type="UniPathway" id="UPA00053">
    <property type="reaction ID" value="UER00085"/>
</dbReference>
<dbReference type="SUPFAM" id="SSF55205">
    <property type="entry name" value="EPT/RTPC-like"/>
    <property type="match status" value="1"/>
</dbReference>
<evidence type="ECO:0000256" key="22">
    <source>
        <dbReference type="PIRNR" id="PIRNR000514"/>
    </source>
</evidence>
<feature type="binding site" evidence="21">
    <location>
        <position position="145"/>
    </location>
    <ligand>
        <name>7-phospho-2-dehydro-3-deoxy-D-arabino-heptonate</name>
        <dbReference type="ChEBI" id="CHEBI:58394"/>
    </ligand>
</feature>
<evidence type="ECO:0000256" key="9">
    <source>
        <dbReference type="ARBA" id="ARBA00022741"/>
    </source>
</evidence>
<dbReference type="CDD" id="cd08195">
    <property type="entry name" value="DHQS"/>
    <property type="match status" value="1"/>
</dbReference>
<evidence type="ECO:0000313" key="28">
    <source>
        <dbReference type="Proteomes" id="UP000050424"/>
    </source>
</evidence>
<dbReference type="Pfam" id="PF24621">
    <property type="entry name" value="DHQS_C"/>
    <property type="match status" value="1"/>
</dbReference>
<dbReference type="NCBIfam" id="TIGR01809">
    <property type="entry name" value="Shik-DH-AROM"/>
    <property type="match status" value="1"/>
</dbReference>
<feature type="binding site" evidence="21">
    <location>
        <position position="193"/>
    </location>
    <ligand>
        <name>Zn(2+)</name>
        <dbReference type="ChEBI" id="CHEBI:29105"/>
        <note>catalytic</note>
    </ligand>
</feature>
<evidence type="ECO:0000256" key="3">
    <source>
        <dbReference type="ARBA" id="ARBA00004842"/>
    </source>
</evidence>
<dbReference type="Gene3D" id="3.40.50.10860">
    <property type="entry name" value="Leucine Dehydrogenase, chain A, domain 1"/>
    <property type="match status" value="1"/>
</dbReference>
<dbReference type="HAMAP" id="MF_00109">
    <property type="entry name" value="Shikimate_kinase"/>
    <property type="match status" value="1"/>
</dbReference>
<dbReference type="GO" id="GO:0003856">
    <property type="term" value="F:3-dehydroquinate synthase activity"/>
    <property type="evidence" value="ECO:0007669"/>
    <property type="project" value="UniProtKB-UniRule"/>
</dbReference>
<dbReference type="GO" id="GO:0046872">
    <property type="term" value="F:metal ion binding"/>
    <property type="evidence" value="ECO:0007669"/>
    <property type="project" value="UniProtKB-UniRule"/>
</dbReference>
<dbReference type="SUPFAM" id="SSF51569">
    <property type="entry name" value="Aldolase"/>
    <property type="match status" value="1"/>
</dbReference>
<feature type="domain" description="3-dehydroquinate synthase C-terminal" evidence="26">
    <location>
        <begin position="190"/>
        <end position="362"/>
    </location>
</feature>
<feature type="active site" description="For EPSP synthase activity" evidence="21">
    <location>
        <position position="825"/>
    </location>
</feature>
<dbReference type="InterPro" id="IPR016037">
    <property type="entry name" value="DHQ_synth_AroB"/>
</dbReference>
<comment type="pathway">
    <text evidence="2 21 22">Metabolic intermediate biosynthesis; chorismate biosynthesis; chorismate from D-erythrose 4-phosphate and phosphoenolpyruvate: step 6/7.</text>
</comment>
<comment type="pathway">
    <text evidence="21 22">Metabolic intermediate biosynthesis; chorismate biosynthesis; chorismate from D-erythrose 4-phosphate and phosphoenolpyruvate: step 4/7.</text>
</comment>
<dbReference type="Pfam" id="PF01761">
    <property type="entry name" value="DHQ_synthase"/>
    <property type="match status" value="1"/>
</dbReference>
<evidence type="ECO:0000256" key="7">
    <source>
        <dbReference type="ARBA" id="ARBA00022679"/>
    </source>
</evidence>
<comment type="similarity">
    <text evidence="22">In the N-terminal section; belongs to the dehydroquinate synthase family.</text>
</comment>
<dbReference type="Gene3D" id="3.40.50.720">
    <property type="entry name" value="NAD(P)-binding Rossmann-like Domain"/>
    <property type="match status" value="1"/>
</dbReference>
<feature type="binding site" evidence="21">
    <location>
        <position position="161"/>
    </location>
    <ligand>
        <name>7-phospho-2-dehydro-3-deoxy-D-arabino-heptonate</name>
        <dbReference type="ChEBI" id="CHEBI:58394"/>
    </ligand>
</feature>
<feature type="domain" description="Enolpyruvate transferase" evidence="23">
    <location>
        <begin position="413"/>
        <end position="837"/>
    </location>
</feature>
<dbReference type="CDD" id="cd01065">
    <property type="entry name" value="NAD_bind_Shikimate_DH"/>
    <property type="match status" value="1"/>
</dbReference>
<feature type="binding site" evidence="21">
    <location>
        <position position="151"/>
    </location>
    <ligand>
        <name>7-phospho-2-dehydro-3-deoxy-D-arabino-heptonate</name>
        <dbReference type="ChEBI" id="CHEBI:58394"/>
    </ligand>
</feature>
<dbReference type="PIRSF" id="PIRSF000514">
    <property type="entry name" value="Pentafunct_AroM"/>
    <property type="match status" value="1"/>
</dbReference>
<comment type="subunit">
    <text evidence="21 22">Homodimer.</text>
</comment>
<evidence type="ECO:0000256" key="12">
    <source>
        <dbReference type="ARBA" id="ARBA00022840"/>
    </source>
</evidence>
<dbReference type="PRINTS" id="PR01100">
    <property type="entry name" value="SHIKIMTKNASE"/>
</dbReference>
<protein>
    <recommendedName>
        <fullName evidence="21">Pentafunctional AROM polypeptide</fullName>
    </recommendedName>
    <domain>
        <recommendedName>
            <fullName evidence="21">3-dehydroquinate synthase</fullName>
            <shortName evidence="21">DHQS</shortName>
            <ecNumber evidence="21">4.2.3.4</ecNumber>
        </recommendedName>
    </domain>
    <domain>
        <recommendedName>
            <fullName evidence="21">3-phosphoshikimate 1-carboxyvinyltransferase</fullName>
            <ecNumber evidence="21">2.5.1.19</ecNumber>
        </recommendedName>
        <alternativeName>
            <fullName evidence="21">5-enolpyruvylshikimate-3-phosphate synthase</fullName>
            <shortName evidence="21">EPSP synthase</shortName>
            <shortName evidence="21">EPSPS</shortName>
        </alternativeName>
    </domain>
    <domain>
        <recommendedName>
            <fullName evidence="21">Shikimate kinase</fullName>
            <shortName evidence="21">SK</shortName>
            <ecNumber evidence="21">2.7.1.71</ecNumber>
        </recommendedName>
    </domain>
    <domain>
        <recommendedName>
            <fullName evidence="21">3-dehydroquinate dehydratase</fullName>
            <shortName evidence="21">3-dehydroquinase</shortName>
            <ecNumber evidence="21">4.2.1.10</ecNumber>
        </recommendedName>
    </domain>
    <domain>
        <recommendedName>
            <fullName evidence="21">Shikimate dehydrogenase</fullName>
            <ecNumber evidence="21">1.1.1.25</ecNumber>
        </recommendedName>
    </domain>
</protein>
<comment type="similarity">
    <text evidence="4">Belongs to the EPSP synthase family.</text>
</comment>
<comment type="pathway">
    <text evidence="21 22">Metabolic intermediate biosynthesis; chorismate biosynthesis; chorismate from D-erythrose 4-phosphate and phosphoenolpyruvate: step 3/7.</text>
</comment>
<dbReference type="GO" id="GO:0003855">
    <property type="term" value="F:3-dehydroquinate dehydratase activity"/>
    <property type="evidence" value="ECO:0007669"/>
    <property type="project" value="UniProtKB-UniRule"/>
</dbReference>
<dbReference type="InterPro" id="IPR008289">
    <property type="entry name" value="Pentafunct_AroM"/>
</dbReference>
<keyword evidence="13 21" id="KW-0521">NADP</keyword>
<evidence type="ECO:0000256" key="16">
    <source>
        <dbReference type="ARBA" id="ARBA00023239"/>
    </source>
</evidence>
<keyword evidence="9 21" id="KW-0547">Nucleotide-binding</keyword>
<dbReference type="InterPro" id="IPR013708">
    <property type="entry name" value="Shikimate_DH-bd_N"/>
</dbReference>
<evidence type="ECO:0000256" key="18">
    <source>
        <dbReference type="ARBA" id="ARBA00044633"/>
    </source>
</evidence>
<dbReference type="FunFam" id="3.40.50.1970:FF:000007">
    <property type="entry name" value="Pentafunctional AROM polypeptide"/>
    <property type="match status" value="1"/>
</dbReference>
<comment type="similarity">
    <text evidence="21 22">In the 2nd section; belongs to the EPSP synthase family.</text>
</comment>
<dbReference type="SUPFAM" id="SSF53223">
    <property type="entry name" value="Aminoacid dehydrogenase-like, N-terminal domain"/>
    <property type="match status" value="1"/>
</dbReference>
<dbReference type="FunFam" id="3.40.50.300:FF:001256">
    <property type="entry name" value="Pentafunctional AROM polypeptide"/>
    <property type="match status" value="1"/>
</dbReference>
<dbReference type="Proteomes" id="UP000050424">
    <property type="component" value="Unassembled WGS sequence"/>
</dbReference>
<comment type="pathway">
    <text evidence="3 21 22">Metabolic intermediate biosynthesis; chorismate biosynthesis; chorismate from D-erythrose 4-phosphate and phosphoenolpyruvate: step 5/7.</text>
</comment>
<feature type="region of interest" description="3-dehydroquinate synthase" evidence="21">
    <location>
        <begin position="1"/>
        <end position="388"/>
    </location>
</feature>
<dbReference type="PROSITE" id="PS00104">
    <property type="entry name" value="EPSP_SYNTHASE_1"/>
    <property type="match status" value="1"/>
</dbReference>
<dbReference type="HAMAP" id="MF_00210">
    <property type="entry name" value="EPSP_synth"/>
    <property type="match status" value="1"/>
</dbReference>
<dbReference type="NCBIfam" id="TIGR01357">
    <property type="entry name" value="aroB"/>
    <property type="match status" value="1"/>
</dbReference>
<dbReference type="InterPro" id="IPR036291">
    <property type="entry name" value="NAD(P)-bd_dom_sf"/>
</dbReference>